<dbReference type="SUPFAM" id="SSF51215">
    <property type="entry name" value="Regulatory protein AraC"/>
    <property type="match status" value="1"/>
</dbReference>
<keyword evidence="3" id="KW-0804">Transcription</keyword>
<dbReference type="PROSITE" id="PS01124">
    <property type="entry name" value="HTH_ARAC_FAMILY_2"/>
    <property type="match status" value="1"/>
</dbReference>
<dbReference type="RefSeq" id="WP_262685655.1">
    <property type="nucleotide sequence ID" value="NZ_JAOQIO010000084.1"/>
</dbReference>
<name>A0ABT2UIQ6_9BACL</name>
<dbReference type="InterPro" id="IPR003313">
    <property type="entry name" value="AraC-bd"/>
</dbReference>
<sequence length="270" mass="31415">MSKYKSYTYDTVIAGHFQETETYFINRPNGRNDWLITFTLEGEGYFKVPGHELNCQFGDVTLLKPGIPHQYGTRRGYTWQFVWAHFPSSLIETSLLPNDNLIMQSIENESARQRIRHAFTRVISDSRERGEYWNELCCNALREIIMLLAQKKSHVMDARIEETLSLLSQRMREHIRIDDLAHAVGLSASRLSHLFKTITGQSIVDTLNRMRVQQAALLFEHTERSASQICFDVGFQNYNHFTNQFRKWYGVNPSSYMKHKRSAPSLLGDN</sequence>
<dbReference type="PANTHER" id="PTHR43280:SF2">
    <property type="entry name" value="HTH-TYPE TRANSCRIPTIONAL REGULATOR EXSA"/>
    <property type="match status" value="1"/>
</dbReference>
<gene>
    <name evidence="5" type="ORF">OB236_20600</name>
</gene>
<keyword evidence="6" id="KW-1185">Reference proteome</keyword>
<evidence type="ECO:0000313" key="5">
    <source>
        <dbReference type="EMBL" id="MCU6794513.1"/>
    </source>
</evidence>
<dbReference type="Pfam" id="PF12833">
    <property type="entry name" value="HTH_18"/>
    <property type="match status" value="1"/>
</dbReference>
<dbReference type="PANTHER" id="PTHR43280">
    <property type="entry name" value="ARAC-FAMILY TRANSCRIPTIONAL REGULATOR"/>
    <property type="match status" value="1"/>
</dbReference>
<evidence type="ECO:0000313" key="6">
    <source>
        <dbReference type="Proteomes" id="UP001652445"/>
    </source>
</evidence>
<dbReference type="InterPro" id="IPR018060">
    <property type="entry name" value="HTH_AraC"/>
</dbReference>
<protein>
    <submittedName>
        <fullName evidence="5">Helix-turn-helix domain-containing protein</fullName>
    </submittedName>
</protein>
<keyword evidence="2" id="KW-0238">DNA-binding</keyword>
<dbReference type="InterPro" id="IPR009057">
    <property type="entry name" value="Homeodomain-like_sf"/>
</dbReference>
<dbReference type="SMART" id="SM00342">
    <property type="entry name" value="HTH_ARAC"/>
    <property type="match status" value="1"/>
</dbReference>
<comment type="caution">
    <text evidence="5">The sequence shown here is derived from an EMBL/GenBank/DDBJ whole genome shotgun (WGS) entry which is preliminary data.</text>
</comment>
<dbReference type="SUPFAM" id="SSF46689">
    <property type="entry name" value="Homeodomain-like"/>
    <property type="match status" value="2"/>
</dbReference>
<accession>A0ABT2UIQ6</accession>
<keyword evidence="1" id="KW-0805">Transcription regulation</keyword>
<dbReference type="Proteomes" id="UP001652445">
    <property type="component" value="Unassembled WGS sequence"/>
</dbReference>
<evidence type="ECO:0000256" key="3">
    <source>
        <dbReference type="ARBA" id="ARBA00023163"/>
    </source>
</evidence>
<dbReference type="EMBL" id="JAOQIO010000084">
    <property type="protein sequence ID" value="MCU6794513.1"/>
    <property type="molecule type" value="Genomic_DNA"/>
</dbReference>
<dbReference type="Gene3D" id="2.60.120.280">
    <property type="entry name" value="Regulatory protein AraC"/>
    <property type="match status" value="1"/>
</dbReference>
<reference evidence="5 6" key="1">
    <citation type="submission" date="2022-09" db="EMBL/GenBank/DDBJ databases">
        <authorList>
            <person name="Han X.L."/>
            <person name="Wang Q."/>
            <person name="Lu T."/>
        </authorList>
    </citation>
    <scope>NUCLEOTIDE SEQUENCE [LARGE SCALE GENOMIC DNA]</scope>
    <source>
        <strain evidence="5 6">WQ 127069</strain>
    </source>
</reference>
<proteinExistence type="predicted"/>
<dbReference type="InterPro" id="IPR037923">
    <property type="entry name" value="HTH-like"/>
</dbReference>
<dbReference type="Gene3D" id="1.10.10.60">
    <property type="entry name" value="Homeodomain-like"/>
    <property type="match status" value="2"/>
</dbReference>
<feature type="domain" description="HTH araC/xylS-type" evidence="4">
    <location>
        <begin position="161"/>
        <end position="259"/>
    </location>
</feature>
<organism evidence="5 6">
    <name type="scientific">Paenibacillus baimaensis</name>
    <dbReference type="NCBI Taxonomy" id="2982185"/>
    <lineage>
        <taxon>Bacteria</taxon>
        <taxon>Bacillati</taxon>
        <taxon>Bacillota</taxon>
        <taxon>Bacilli</taxon>
        <taxon>Bacillales</taxon>
        <taxon>Paenibacillaceae</taxon>
        <taxon>Paenibacillus</taxon>
    </lineage>
</organism>
<evidence type="ECO:0000259" key="4">
    <source>
        <dbReference type="PROSITE" id="PS01124"/>
    </source>
</evidence>
<dbReference type="Pfam" id="PF02311">
    <property type="entry name" value="AraC_binding"/>
    <property type="match status" value="1"/>
</dbReference>
<evidence type="ECO:0000256" key="1">
    <source>
        <dbReference type="ARBA" id="ARBA00023015"/>
    </source>
</evidence>
<evidence type="ECO:0000256" key="2">
    <source>
        <dbReference type="ARBA" id="ARBA00023125"/>
    </source>
</evidence>